<dbReference type="NCBIfam" id="TIGR00229">
    <property type="entry name" value="sensory_box"/>
    <property type="match status" value="3"/>
</dbReference>
<evidence type="ECO:0000256" key="3">
    <source>
        <dbReference type="ARBA" id="ARBA00022553"/>
    </source>
</evidence>
<keyword evidence="6" id="KW-0418">Kinase</keyword>
<feature type="domain" description="PAC" evidence="11">
    <location>
        <begin position="459"/>
        <end position="514"/>
    </location>
</feature>
<dbReference type="CDD" id="cd00130">
    <property type="entry name" value="PAS"/>
    <property type="match status" value="3"/>
</dbReference>
<keyword evidence="8" id="KW-0902">Two-component regulatory system</keyword>
<dbReference type="SMART" id="SM00091">
    <property type="entry name" value="PAS"/>
    <property type="match status" value="4"/>
</dbReference>
<dbReference type="SMART" id="SM00086">
    <property type="entry name" value="PAC"/>
    <property type="match status" value="3"/>
</dbReference>
<dbReference type="Gene3D" id="3.30.450.20">
    <property type="entry name" value="PAS domain"/>
    <property type="match status" value="4"/>
</dbReference>
<comment type="catalytic activity">
    <reaction evidence="1">
        <text>ATP + protein L-histidine = ADP + protein N-phospho-L-histidine.</text>
        <dbReference type="EC" id="2.7.13.3"/>
    </reaction>
</comment>
<dbReference type="PROSITE" id="PS50109">
    <property type="entry name" value="HIS_KIN"/>
    <property type="match status" value="1"/>
</dbReference>
<dbReference type="Pfam" id="PF00989">
    <property type="entry name" value="PAS"/>
    <property type="match status" value="1"/>
</dbReference>
<feature type="domain" description="PAS" evidence="10">
    <location>
        <begin position="140"/>
        <end position="182"/>
    </location>
</feature>
<keyword evidence="7" id="KW-0067">ATP-binding</keyword>
<name>A0A0V8HQZ1_9BACI</name>
<evidence type="ECO:0000256" key="6">
    <source>
        <dbReference type="ARBA" id="ARBA00022777"/>
    </source>
</evidence>
<feature type="domain" description="Histidine kinase" evidence="9">
    <location>
        <begin position="527"/>
        <end position="734"/>
    </location>
</feature>
<dbReference type="SUPFAM" id="SSF55874">
    <property type="entry name" value="ATPase domain of HSP90 chaperone/DNA topoisomerase II/histidine kinase"/>
    <property type="match status" value="1"/>
</dbReference>
<dbReference type="PRINTS" id="PR00344">
    <property type="entry name" value="BCTRLSENSOR"/>
</dbReference>
<dbReference type="AlphaFoldDB" id="A0A0V8HQZ1"/>
<dbReference type="InterPro" id="IPR000014">
    <property type="entry name" value="PAS"/>
</dbReference>
<dbReference type="InterPro" id="IPR003661">
    <property type="entry name" value="HisK_dim/P_dom"/>
</dbReference>
<dbReference type="InterPro" id="IPR001610">
    <property type="entry name" value="PAC"/>
</dbReference>
<dbReference type="SMART" id="SM00388">
    <property type="entry name" value="HisKA"/>
    <property type="match status" value="1"/>
</dbReference>
<dbReference type="PANTHER" id="PTHR43065:SF10">
    <property type="entry name" value="PEROXIDE STRESS-ACTIVATED HISTIDINE KINASE MAK3"/>
    <property type="match status" value="1"/>
</dbReference>
<evidence type="ECO:0000256" key="5">
    <source>
        <dbReference type="ARBA" id="ARBA00022741"/>
    </source>
</evidence>
<dbReference type="InterPro" id="IPR004358">
    <property type="entry name" value="Sig_transdc_His_kin-like_C"/>
</dbReference>
<feature type="domain" description="PAC" evidence="11">
    <location>
        <begin position="334"/>
        <end position="385"/>
    </location>
</feature>
<accession>A0A0V8HQZ1</accession>
<dbReference type="InterPro" id="IPR036890">
    <property type="entry name" value="HATPase_C_sf"/>
</dbReference>
<keyword evidence="5" id="KW-0547">Nucleotide-binding</keyword>
<dbReference type="InterPro" id="IPR000700">
    <property type="entry name" value="PAS-assoc_C"/>
</dbReference>
<dbReference type="RefSeq" id="WP_058297241.1">
    <property type="nucleotide sequence ID" value="NZ_FMAU01000001.1"/>
</dbReference>
<evidence type="ECO:0000259" key="9">
    <source>
        <dbReference type="PROSITE" id="PS50109"/>
    </source>
</evidence>
<dbReference type="Pfam" id="PF13426">
    <property type="entry name" value="PAS_9"/>
    <property type="match status" value="3"/>
</dbReference>
<evidence type="ECO:0000259" key="10">
    <source>
        <dbReference type="PROSITE" id="PS50112"/>
    </source>
</evidence>
<organism evidence="12 13">
    <name type="scientific">[Bacillus] enclensis</name>
    <dbReference type="NCBI Taxonomy" id="1402860"/>
    <lineage>
        <taxon>Bacteria</taxon>
        <taxon>Bacillati</taxon>
        <taxon>Bacillota</taxon>
        <taxon>Bacilli</taxon>
        <taxon>Bacillales</taxon>
        <taxon>Bacillaceae</taxon>
        <taxon>Rossellomorea</taxon>
    </lineage>
</organism>
<evidence type="ECO:0000259" key="11">
    <source>
        <dbReference type="PROSITE" id="PS50113"/>
    </source>
</evidence>
<evidence type="ECO:0000313" key="12">
    <source>
        <dbReference type="EMBL" id="SCB76182.1"/>
    </source>
</evidence>
<evidence type="ECO:0000256" key="2">
    <source>
        <dbReference type="ARBA" id="ARBA00012438"/>
    </source>
</evidence>
<dbReference type="Pfam" id="PF02518">
    <property type="entry name" value="HATPase_c"/>
    <property type="match status" value="1"/>
</dbReference>
<dbReference type="InterPro" id="IPR036097">
    <property type="entry name" value="HisK_dim/P_sf"/>
</dbReference>
<dbReference type="SUPFAM" id="SSF55785">
    <property type="entry name" value="PYP-like sensor domain (PAS domain)"/>
    <property type="match status" value="4"/>
</dbReference>
<evidence type="ECO:0000256" key="1">
    <source>
        <dbReference type="ARBA" id="ARBA00000085"/>
    </source>
</evidence>
<dbReference type="InterPro" id="IPR035965">
    <property type="entry name" value="PAS-like_dom_sf"/>
</dbReference>
<proteinExistence type="predicted"/>
<dbReference type="Pfam" id="PF00512">
    <property type="entry name" value="HisKA"/>
    <property type="match status" value="1"/>
</dbReference>
<dbReference type="Proteomes" id="UP000181997">
    <property type="component" value="Unassembled WGS sequence"/>
</dbReference>
<evidence type="ECO:0000256" key="8">
    <source>
        <dbReference type="ARBA" id="ARBA00023012"/>
    </source>
</evidence>
<dbReference type="InterPro" id="IPR013767">
    <property type="entry name" value="PAS_fold"/>
</dbReference>
<protein>
    <recommendedName>
        <fullName evidence="2">histidine kinase</fullName>
        <ecNumber evidence="2">2.7.13.3</ecNumber>
    </recommendedName>
</protein>
<dbReference type="Gene3D" id="3.30.565.10">
    <property type="entry name" value="Histidine kinase-like ATPase, C-terminal domain"/>
    <property type="match status" value="1"/>
</dbReference>
<evidence type="ECO:0000256" key="7">
    <source>
        <dbReference type="ARBA" id="ARBA00022840"/>
    </source>
</evidence>
<dbReference type="PANTHER" id="PTHR43065">
    <property type="entry name" value="SENSOR HISTIDINE KINASE"/>
    <property type="match status" value="1"/>
</dbReference>
<dbReference type="EMBL" id="FMAU01000001">
    <property type="protein sequence ID" value="SCB76182.1"/>
    <property type="molecule type" value="Genomic_DNA"/>
</dbReference>
<keyword evidence="3" id="KW-0597">Phosphoprotein</keyword>
<dbReference type="PROSITE" id="PS50113">
    <property type="entry name" value="PAC"/>
    <property type="match status" value="3"/>
</dbReference>
<reference evidence="13" key="1">
    <citation type="submission" date="2016-08" db="EMBL/GenBank/DDBJ databases">
        <authorList>
            <person name="Varghese N."/>
            <person name="Submissions Spin"/>
        </authorList>
    </citation>
    <scope>NUCLEOTIDE SEQUENCE [LARGE SCALE GENOMIC DNA]</scope>
    <source>
        <strain evidence="13">SGD-1123</strain>
    </source>
</reference>
<keyword evidence="4" id="KW-0808">Transferase</keyword>
<feature type="domain" description="PAS" evidence="10">
    <location>
        <begin position="379"/>
        <end position="422"/>
    </location>
</feature>
<dbReference type="Gene3D" id="1.10.287.130">
    <property type="match status" value="1"/>
</dbReference>
<dbReference type="GO" id="GO:0000155">
    <property type="term" value="F:phosphorelay sensor kinase activity"/>
    <property type="evidence" value="ECO:0007669"/>
    <property type="project" value="InterPro"/>
</dbReference>
<dbReference type="GO" id="GO:0005524">
    <property type="term" value="F:ATP binding"/>
    <property type="evidence" value="ECO:0007669"/>
    <property type="project" value="UniProtKB-KW"/>
</dbReference>
<dbReference type="GO" id="GO:0006355">
    <property type="term" value="P:regulation of DNA-templated transcription"/>
    <property type="evidence" value="ECO:0007669"/>
    <property type="project" value="InterPro"/>
</dbReference>
<dbReference type="EC" id="2.7.13.3" evidence="2"/>
<gene>
    <name evidence="12" type="ORF">GA0061094_0336</name>
</gene>
<keyword evidence="13" id="KW-1185">Reference proteome</keyword>
<sequence length="734" mass="84013">MEMEMEMVGNDPSLYRDMIKKLAYPVLLIEIVNEEIDHYRLFEVNEAACALLKLPEKELMEKDVMSFFSHLSPLAFSTIKNLFFTNEKFTTILDVPDGNGTMIPVELNVSLNDIEGKRIVFCLLKEYSTPCCYHEVLKEENNYLNTIMNTTQSIVLILDKEGRIAHWNNFTESFSGYRLEEVQYMKFWELFLEKDEENRIIDNYLSGKIPSDYENYWLIKNGEKRHIKWKNVVFNDPTGNLEYVVATGVDITEQVHSLNELENSKEKYKTLVSSMDDFVFTIDQSLTVMSVFGKWIESNGFTKEMFEGESIEKIFNGSRLHLDAARQALSGKTTEFEWEFTINDKKHYFHSVLSPIILKDHVIKKVVGVTRDITEKKTLEEHHKRIYEAVTSGVVLQDSTGKIVYANKNASDILGYNKEALITMSSMNEEWEALNDSGDGISGEEHPAMKTLRTGESHSNVEMSIYNPARNEKRWILVDTRAIFELGSSEKIEYVISTFRDITKKKEMDLLLKQSEKLALVGQLASGIAHEIRNPLTGIMGFLKLIEEGDDKNKLFDFLPVIKTELEQINRFTDEFIELSHSQDDEWTDVEMGGIIQSALTAVGTDLNGKQITTVIESDFHDGLLLHGIKPQLKQLFINLFKNSIEAMSPAGHLIVKLDRVEDKARIRVIDNGKGISKARLKHLCEPYYSIKEKGTGLGLMRCLKITHQHNGKIYFDSEEGKGTVVTIELSCLE</sequence>
<dbReference type="PROSITE" id="PS50112">
    <property type="entry name" value="PAS"/>
    <property type="match status" value="2"/>
</dbReference>
<dbReference type="SUPFAM" id="SSF47384">
    <property type="entry name" value="Homodimeric domain of signal transducing histidine kinase"/>
    <property type="match status" value="1"/>
</dbReference>
<dbReference type="InterPro" id="IPR005467">
    <property type="entry name" value="His_kinase_dom"/>
</dbReference>
<dbReference type="OrthoDB" id="9815750at2"/>
<dbReference type="SMART" id="SM00387">
    <property type="entry name" value="HATPase_c"/>
    <property type="match status" value="1"/>
</dbReference>
<dbReference type="InterPro" id="IPR003594">
    <property type="entry name" value="HATPase_dom"/>
</dbReference>
<evidence type="ECO:0000313" key="13">
    <source>
        <dbReference type="Proteomes" id="UP000181997"/>
    </source>
</evidence>
<feature type="domain" description="PAC" evidence="11">
    <location>
        <begin position="211"/>
        <end position="263"/>
    </location>
</feature>
<dbReference type="CDD" id="cd00082">
    <property type="entry name" value="HisKA"/>
    <property type="match status" value="1"/>
</dbReference>
<evidence type="ECO:0000256" key="4">
    <source>
        <dbReference type="ARBA" id="ARBA00022679"/>
    </source>
</evidence>